<dbReference type="InterPro" id="IPR020904">
    <property type="entry name" value="Sc_DH/Rdtase_CS"/>
</dbReference>
<dbReference type="SMART" id="SM00822">
    <property type="entry name" value="PKS_KR"/>
    <property type="match status" value="1"/>
</dbReference>
<keyword evidence="3" id="KW-0560">Oxidoreductase</keyword>
<dbReference type="Gene3D" id="3.40.50.720">
    <property type="entry name" value="NAD(P)-binding Rossmann-like Domain"/>
    <property type="match status" value="1"/>
</dbReference>
<gene>
    <name evidence="5" type="ORF">PV07_04961</name>
</gene>
<dbReference type="SUPFAM" id="SSF51735">
    <property type="entry name" value="NAD(P)-binding Rossmann-fold domains"/>
    <property type="match status" value="1"/>
</dbReference>
<sequence length="276" mass="29716">MSMTYEECLTNSRPARPLPNVPSNVMEQFSMRGKTCIVTGASRGIGLAVAEGLAEAGAHVVLVYRSGDQSIRARADEIAQQNGVKVLPRQCDVTDPAKVQALVSDVRREMGRIDVFVANAGICYPQGILEQSLEDYHEQMNVNVHSVVYCAKSVGAVFKAQGFGNFIITGSMSGEVVTVPVDHTAYNTTKAAVTHLGKSLAREWREFARVNIVSPGWITTDMSTCTASVNEANRMAVLGRQGNVKELKAAYLYLASNASSFVTGTVLHVDGGYLLP</sequence>
<keyword evidence="2" id="KW-0521">NADP</keyword>
<dbReference type="GeneID" id="27344155"/>
<dbReference type="Proteomes" id="UP000054466">
    <property type="component" value="Unassembled WGS sequence"/>
</dbReference>
<dbReference type="InterPro" id="IPR036291">
    <property type="entry name" value="NAD(P)-bd_dom_sf"/>
</dbReference>
<dbReference type="EMBL" id="KN847042">
    <property type="protein sequence ID" value="KIW29124.1"/>
    <property type="molecule type" value="Genomic_DNA"/>
</dbReference>
<dbReference type="STRING" id="569365.A0A0D2CZZ8"/>
<name>A0A0D2CZZ8_9EURO</name>
<dbReference type="GO" id="GO:0050085">
    <property type="term" value="F:mannitol 2-dehydrogenase (NADP+) activity"/>
    <property type="evidence" value="ECO:0007669"/>
    <property type="project" value="UniProtKB-ARBA"/>
</dbReference>
<evidence type="ECO:0000256" key="1">
    <source>
        <dbReference type="ARBA" id="ARBA00006484"/>
    </source>
</evidence>
<comment type="similarity">
    <text evidence="1">Belongs to the short-chain dehydrogenases/reductases (SDR) family.</text>
</comment>
<protein>
    <recommendedName>
        <fullName evidence="4">Ketoreductase domain-containing protein</fullName>
    </recommendedName>
</protein>
<feature type="domain" description="Ketoreductase" evidence="4">
    <location>
        <begin position="34"/>
        <end position="247"/>
    </location>
</feature>
<dbReference type="InterPro" id="IPR002347">
    <property type="entry name" value="SDR_fam"/>
</dbReference>
<dbReference type="OrthoDB" id="1888931at2759"/>
<dbReference type="PROSITE" id="PS00061">
    <property type="entry name" value="ADH_SHORT"/>
    <property type="match status" value="1"/>
</dbReference>
<dbReference type="RefSeq" id="XP_016249340.1">
    <property type="nucleotide sequence ID" value="XM_016391821.1"/>
</dbReference>
<dbReference type="VEuPathDB" id="FungiDB:PV07_04961"/>
<dbReference type="Pfam" id="PF13561">
    <property type="entry name" value="adh_short_C2"/>
    <property type="match status" value="1"/>
</dbReference>
<dbReference type="AlphaFoldDB" id="A0A0D2CZZ8"/>
<dbReference type="InterPro" id="IPR057326">
    <property type="entry name" value="KR_dom"/>
</dbReference>
<dbReference type="PRINTS" id="PR00081">
    <property type="entry name" value="GDHRDH"/>
</dbReference>
<proteinExistence type="inferred from homology"/>
<accession>A0A0D2CZZ8</accession>
<dbReference type="PANTHER" id="PTHR43008">
    <property type="entry name" value="BENZIL REDUCTASE"/>
    <property type="match status" value="1"/>
</dbReference>
<dbReference type="PRINTS" id="PR00080">
    <property type="entry name" value="SDRFAMILY"/>
</dbReference>
<organism evidence="5 6">
    <name type="scientific">Cladophialophora immunda</name>
    <dbReference type="NCBI Taxonomy" id="569365"/>
    <lineage>
        <taxon>Eukaryota</taxon>
        <taxon>Fungi</taxon>
        <taxon>Dikarya</taxon>
        <taxon>Ascomycota</taxon>
        <taxon>Pezizomycotina</taxon>
        <taxon>Eurotiomycetes</taxon>
        <taxon>Chaetothyriomycetidae</taxon>
        <taxon>Chaetothyriales</taxon>
        <taxon>Herpotrichiellaceae</taxon>
        <taxon>Cladophialophora</taxon>
    </lineage>
</organism>
<evidence type="ECO:0000313" key="5">
    <source>
        <dbReference type="EMBL" id="KIW29124.1"/>
    </source>
</evidence>
<dbReference type="GO" id="GO:0050664">
    <property type="term" value="F:oxidoreductase activity, acting on NAD(P)H, oxygen as acceptor"/>
    <property type="evidence" value="ECO:0007669"/>
    <property type="project" value="TreeGrafter"/>
</dbReference>
<dbReference type="GO" id="GO:0019594">
    <property type="term" value="P:mannitol metabolic process"/>
    <property type="evidence" value="ECO:0007669"/>
    <property type="project" value="UniProtKB-ARBA"/>
</dbReference>
<evidence type="ECO:0000313" key="6">
    <source>
        <dbReference type="Proteomes" id="UP000054466"/>
    </source>
</evidence>
<reference evidence="5 6" key="1">
    <citation type="submission" date="2015-01" db="EMBL/GenBank/DDBJ databases">
        <title>The Genome Sequence of Cladophialophora immunda CBS83496.</title>
        <authorList>
            <consortium name="The Broad Institute Genomics Platform"/>
            <person name="Cuomo C."/>
            <person name="de Hoog S."/>
            <person name="Gorbushina A."/>
            <person name="Stielow B."/>
            <person name="Teixiera M."/>
            <person name="Abouelleil A."/>
            <person name="Chapman S.B."/>
            <person name="Priest M."/>
            <person name="Young S.K."/>
            <person name="Wortman J."/>
            <person name="Nusbaum C."/>
            <person name="Birren B."/>
        </authorList>
    </citation>
    <scope>NUCLEOTIDE SEQUENCE [LARGE SCALE GENOMIC DNA]</scope>
    <source>
        <strain evidence="5 6">CBS 83496</strain>
    </source>
</reference>
<evidence type="ECO:0000256" key="3">
    <source>
        <dbReference type="ARBA" id="ARBA00023002"/>
    </source>
</evidence>
<keyword evidence="6" id="KW-1185">Reference proteome</keyword>
<evidence type="ECO:0000259" key="4">
    <source>
        <dbReference type="SMART" id="SM00822"/>
    </source>
</evidence>
<dbReference type="PANTHER" id="PTHR43008:SF1">
    <property type="entry name" value="NADP-DEPENDENT MANNITOL DEHYDROGENASE-RELATED"/>
    <property type="match status" value="1"/>
</dbReference>
<evidence type="ECO:0000256" key="2">
    <source>
        <dbReference type="ARBA" id="ARBA00022857"/>
    </source>
</evidence>
<dbReference type="HOGENOM" id="CLU_010194_1_1_1"/>
<dbReference type="FunFam" id="3.40.50.720:FF:000090">
    <property type="entry name" value="NADP-dependent mannitol dehydrogenase"/>
    <property type="match status" value="1"/>
</dbReference>